<dbReference type="InterPro" id="IPR020568">
    <property type="entry name" value="Ribosomal_Su5_D2-typ_SF"/>
</dbReference>
<keyword evidence="6 7" id="KW-0694">RNA-binding</keyword>
<evidence type="ECO:0000256" key="4">
    <source>
        <dbReference type="ARBA" id="ARBA00022759"/>
    </source>
</evidence>
<comment type="subunit">
    <text evidence="7">Consists of a catalytic RNA component (M1 or rnpB) and a protein subunit.</text>
</comment>
<dbReference type="InterPro" id="IPR020539">
    <property type="entry name" value="RNase_P_CS"/>
</dbReference>
<comment type="catalytic activity">
    <reaction evidence="7">
        <text>Endonucleolytic cleavage of RNA, removing 5'-extranucleotides from tRNA precursor.</text>
        <dbReference type="EC" id="3.1.26.5"/>
    </reaction>
</comment>
<dbReference type="PROSITE" id="PS00648">
    <property type="entry name" value="RIBONUCLEASE_P"/>
    <property type="match status" value="1"/>
</dbReference>
<keyword evidence="5 7" id="KW-0378">Hydrolase</keyword>
<reference evidence="9 10" key="1">
    <citation type="submission" date="2023-10" db="EMBL/GenBank/DDBJ databases">
        <title>Rubellicoccus peritrichatus gen. nov., sp. nov., isolated from an algae of coral reef tank.</title>
        <authorList>
            <person name="Luo J."/>
        </authorList>
    </citation>
    <scope>NUCLEOTIDE SEQUENCE [LARGE SCALE GENOMIC DNA]</scope>
    <source>
        <strain evidence="9 10">CR14</strain>
    </source>
</reference>
<keyword evidence="2 7" id="KW-0819">tRNA processing</keyword>
<dbReference type="EC" id="3.1.26.5" evidence="7 8"/>
<dbReference type="GO" id="GO:0001682">
    <property type="term" value="P:tRNA 5'-leader removal"/>
    <property type="evidence" value="ECO:0007669"/>
    <property type="project" value="UniProtKB-UniRule"/>
</dbReference>
<dbReference type="AlphaFoldDB" id="A0AAQ3LB24"/>
<dbReference type="NCBIfam" id="TIGR00188">
    <property type="entry name" value="rnpA"/>
    <property type="match status" value="1"/>
</dbReference>
<evidence type="ECO:0000256" key="6">
    <source>
        <dbReference type="ARBA" id="ARBA00022884"/>
    </source>
</evidence>
<dbReference type="GO" id="GO:0000049">
    <property type="term" value="F:tRNA binding"/>
    <property type="evidence" value="ECO:0007669"/>
    <property type="project" value="UniProtKB-UniRule"/>
</dbReference>
<dbReference type="GO" id="GO:0042781">
    <property type="term" value="F:3'-tRNA processing endoribonuclease activity"/>
    <property type="evidence" value="ECO:0007669"/>
    <property type="project" value="TreeGrafter"/>
</dbReference>
<evidence type="ECO:0000256" key="3">
    <source>
        <dbReference type="ARBA" id="ARBA00022722"/>
    </source>
</evidence>
<dbReference type="HAMAP" id="MF_00227">
    <property type="entry name" value="RNase_P"/>
    <property type="match status" value="1"/>
</dbReference>
<sequence length="121" mass="13874">MTKGGERFRPGQRLRKSAEFNRPRNLGFTADCAGFVCRILPPMDPEAPPVKRLGLIASRRVGNAVIRNRAKRLLREIFRKNQAALPEACDVIIVVRSSYARYDYHNLEARFLKACKRFAEQ</sequence>
<evidence type="ECO:0000256" key="7">
    <source>
        <dbReference type="HAMAP-Rule" id="MF_00227"/>
    </source>
</evidence>
<name>A0AAQ3LB24_9BACT</name>
<gene>
    <name evidence="7 9" type="primary">rnpA</name>
    <name evidence="9" type="ORF">RZN69_02775</name>
</gene>
<evidence type="ECO:0000313" key="9">
    <source>
        <dbReference type="EMBL" id="WOO41997.1"/>
    </source>
</evidence>
<dbReference type="Pfam" id="PF00825">
    <property type="entry name" value="Ribonuclease_P"/>
    <property type="match status" value="1"/>
</dbReference>
<dbReference type="GO" id="GO:0030677">
    <property type="term" value="C:ribonuclease P complex"/>
    <property type="evidence" value="ECO:0007669"/>
    <property type="project" value="TreeGrafter"/>
</dbReference>
<evidence type="ECO:0000256" key="1">
    <source>
        <dbReference type="ARBA" id="ARBA00002663"/>
    </source>
</evidence>
<dbReference type="Gene3D" id="3.30.230.10">
    <property type="match status" value="1"/>
</dbReference>
<dbReference type="SUPFAM" id="SSF54211">
    <property type="entry name" value="Ribosomal protein S5 domain 2-like"/>
    <property type="match status" value="1"/>
</dbReference>
<evidence type="ECO:0000256" key="2">
    <source>
        <dbReference type="ARBA" id="ARBA00022694"/>
    </source>
</evidence>
<comment type="similarity">
    <text evidence="7">Belongs to the RnpA family.</text>
</comment>
<organism evidence="9 10">
    <name type="scientific">Rubellicoccus peritrichatus</name>
    <dbReference type="NCBI Taxonomy" id="3080537"/>
    <lineage>
        <taxon>Bacteria</taxon>
        <taxon>Pseudomonadati</taxon>
        <taxon>Verrucomicrobiota</taxon>
        <taxon>Opitutia</taxon>
        <taxon>Puniceicoccales</taxon>
        <taxon>Cerasicoccaceae</taxon>
        <taxon>Rubellicoccus</taxon>
    </lineage>
</organism>
<keyword evidence="3 7" id="KW-0540">Nuclease</keyword>
<dbReference type="EMBL" id="CP136920">
    <property type="protein sequence ID" value="WOO41997.1"/>
    <property type="molecule type" value="Genomic_DNA"/>
</dbReference>
<dbReference type="RefSeq" id="WP_317834481.1">
    <property type="nucleotide sequence ID" value="NZ_CP136920.1"/>
</dbReference>
<dbReference type="KEGG" id="puo:RZN69_02775"/>
<dbReference type="InterPro" id="IPR000100">
    <property type="entry name" value="RNase_P"/>
</dbReference>
<accession>A0AAQ3LB24</accession>
<dbReference type="PANTHER" id="PTHR33992:SF1">
    <property type="entry name" value="RIBONUCLEASE P PROTEIN COMPONENT"/>
    <property type="match status" value="1"/>
</dbReference>
<dbReference type="GO" id="GO:0004526">
    <property type="term" value="F:ribonuclease P activity"/>
    <property type="evidence" value="ECO:0007669"/>
    <property type="project" value="UniProtKB-UniRule"/>
</dbReference>
<dbReference type="PANTHER" id="PTHR33992">
    <property type="entry name" value="RIBONUCLEASE P PROTEIN COMPONENT"/>
    <property type="match status" value="1"/>
</dbReference>
<keyword evidence="4 7" id="KW-0255">Endonuclease</keyword>
<dbReference type="InterPro" id="IPR014721">
    <property type="entry name" value="Ribsml_uS5_D2-typ_fold_subgr"/>
</dbReference>
<dbReference type="Proteomes" id="UP001304300">
    <property type="component" value="Chromosome"/>
</dbReference>
<evidence type="ECO:0000313" key="10">
    <source>
        <dbReference type="Proteomes" id="UP001304300"/>
    </source>
</evidence>
<keyword evidence="10" id="KW-1185">Reference proteome</keyword>
<comment type="function">
    <text evidence="1 7">RNaseP catalyzes the removal of the 5'-leader sequence from pre-tRNA to produce the mature 5'-terminus. It can also cleave other RNA substrates such as 4.5S RNA. The protein component plays an auxiliary but essential role in vivo by binding to the 5'-leader sequence and broadening the substrate specificity of the ribozyme.</text>
</comment>
<protein>
    <recommendedName>
        <fullName evidence="7 8">Ribonuclease P protein component</fullName>
        <shortName evidence="7">RNase P protein</shortName>
        <shortName evidence="7">RNaseP protein</shortName>
        <ecNumber evidence="7 8">3.1.26.5</ecNumber>
    </recommendedName>
    <alternativeName>
        <fullName evidence="7">Protein C5</fullName>
    </alternativeName>
</protein>
<evidence type="ECO:0000256" key="8">
    <source>
        <dbReference type="NCBIfam" id="TIGR00188"/>
    </source>
</evidence>
<evidence type="ECO:0000256" key="5">
    <source>
        <dbReference type="ARBA" id="ARBA00022801"/>
    </source>
</evidence>
<proteinExistence type="inferred from homology"/>